<keyword evidence="3" id="KW-1185">Reference proteome</keyword>
<comment type="caution">
    <text evidence="2">The sequence shown here is derived from an EMBL/GenBank/DDBJ whole genome shotgun (WGS) entry which is preliminary data.</text>
</comment>
<feature type="compositionally biased region" description="Basic and acidic residues" evidence="1">
    <location>
        <begin position="253"/>
        <end position="270"/>
    </location>
</feature>
<accession>A0A7J7JUB2</accession>
<gene>
    <name evidence="2" type="ORF">EB796_012202</name>
</gene>
<evidence type="ECO:0000313" key="3">
    <source>
        <dbReference type="Proteomes" id="UP000593567"/>
    </source>
</evidence>
<name>A0A7J7JUB2_BUGNE</name>
<feature type="compositionally biased region" description="Low complexity" evidence="1">
    <location>
        <begin position="92"/>
        <end position="103"/>
    </location>
</feature>
<dbReference type="AlphaFoldDB" id="A0A7J7JUB2"/>
<organism evidence="2 3">
    <name type="scientific">Bugula neritina</name>
    <name type="common">Brown bryozoan</name>
    <name type="synonym">Sertularia neritina</name>
    <dbReference type="NCBI Taxonomy" id="10212"/>
    <lineage>
        <taxon>Eukaryota</taxon>
        <taxon>Metazoa</taxon>
        <taxon>Spiralia</taxon>
        <taxon>Lophotrochozoa</taxon>
        <taxon>Bryozoa</taxon>
        <taxon>Gymnolaemata</taxon>
        <taxon>Cheilostomatida</taxon>
        <taxon>Flustrina</taxon>
        <taxon>Buguloidea</taxon>
        <taxon>Bugulidae</taxon>
        <taxon>Bugula</taxon>
    </lineage>
</organism>
<feature type="compositionally biased region" description="Low complexity" evidence="1">
    <location>
        <begin position="233"/>
        <end position="247"/>
    </location>
</feature>
<evidence type="ECO:0000256" key="1">
    <source>
        <dbReference type="SAM" id="MobiDB-lite"/>
    </source>
</evidence>
<feature type="region of interest" description="Disordered" evidence="1">
    <location>
        <begin position="39"/>
        <end position="209"/>
    </location>
</feature>
<feature type="compositionally biased region" description="Polar residues" evidence="1">
    <location>
        <begin position="39"/>
        <end position="61"/>
    </location>
</feature>
<dbReference type="Proteomes" id="UP000593567">
    <property type="component" value="Unassembled WGS sequence"/>
</dbReference>
<dbReference type="EMBL" id="VXIV02001811">
    <property type="protein sequence ID" value="KAF6029515.1"/>
    <property type="molecule type" value="Genomic_DNA"/>
</dbReference>
<reference evidence="2" key="1">
    <citation type="submission" date="2020-06" db="EMBL/GenBank/DDBJ databases">
        <title>Draft genome of Bugula neritina, a colonial animal packing powerful symbionts and potential medicines.</title>
        <authorList>
            <person name="Rayko M."/>
        </authorList>
    </citation>
    <scope>NUCLEOTIDE SEQUENCE [LARGE SCALE GENOMIC DNA]</scope>
    <source>
        <strain evidence="2">Kwan_BN1</strain>
    </source>
</reference>
<protein>
    <submittedName>
        <fullName evidence="2">Uncharacterized protein</fullName>
    </submittedName>
</protein>
<evidence type="ECO:0000313" key="2">
    <source>
        <dbReference type="EMBL" id="KAF6029515.1"/>
    </source>
</evidence>
<feature type="region of interest" description="Disordered" evidence="1">
    <location>
        <begin position="233"/>
        <end position="325"/>
    </location>
</feature>
<sequence length="325" mass="32276">MPPGDQKGLCTRRAEEACNANIAKNQLALYQNKIASHEINSPNANVEQVRSEQKVVTSGRETPSEGVAPSVGNAGEKLAGGESAPLAGGESAPLAGGESAPLAGGEGAPLAGGEGAPLAGGEGAPLAGGEGAPLAGGEGAPLAGGEGAPLAGGEGAPLAAGVQQLEPQGQDAAADTLQGDEENTKNRDTVAVDTLTSPDNKEGEMNGETIQAGTVEKVVNNVLAKIGVAAAENSTSTTAKTNSTENTGAAKHNVTEMKGEAELDKDKVEEGPDQITPHPVKADDKTSLMNDVTDGVNEVPAQTDDDGTTPLDLEGLGKVTVKGDS</sequence>
<proteinExistence type="predicted"/>
<feature type="compositionally biased region" description="Gly residues" evidence="1">
    <location>
        <begin position="104"/>
        <end position="155"/>
    </location>
</feature>